<feature type="transmembrane region" description="Helical" evidence="8">
    <location>
        <begin position="183"/>
        <end position="203"/>
    </location>
</feature>
<dbReference type="GO" id="GO:0005886">
    <property type="term" value="C:plasma membrane"/>
    <property type="evidence" value="ECO:0007669"/>
    <property type="project" value="UniProtKB-SubCell"/>
</dbReference>
<dbReference type="InterPro" id="IPR036259">
    <property type="entry name" value="MFS_trans_sf"/>
</dbReference>
<dbReference type="InterPro" id="IPR004638">
    <property type="entry name" value="EmrB-like"/>
</dbReference>
<feature type="transmembrane region" description="Helical" evidence="8">
    <location>
        <begin position="419"/>
        <end position="438"/>
    </location>
</feature>
<gene>
    <name evidence="10" type="ORF">OHA22_02260</name>
</gene>
<dbReference type="SUPFAM" id="SSF103473">
    <property type="entry name" value="MFS general substrate transporter"/>
    <property type="match status" value="1"/>
</dbReference>
<dbReference type="InterPro" id="IPR020846">
    <property type="entry name" value="MFS_dom"/>
</dbReference>
<feature type="transmembrane region" description="Helical" evidence="8">
    <location>
        <begin position="67"/>
        <end position="87"/>
    </location>
</feature>
<evidence type="ECO:0000259" key="9">
    <source>
        <dbReference type="PROSITE" id="PS50850"/>
    </source>
</evidence>
<dbReference type="PANTHER" id="PTHR42718:SF42">
    <property type="entry name" value="EXPORT PROTEIN"/>
    <property type="match status" value="1"/>
</dbReference>
<dbReference type="GO" id="GO:0046677">
    <property type="term" value="P:response to antibiotic"/>
    <property type="evidence" value="ECO:0007669"/>
    <property type="project" value="UniProtKB-KW"/>
</dbReference>
<proteinExistence type="predicted"/>
<dbReference type="Gene3D" id="1.20.1250.20">
    <property type="entry name" value="MFS general substrate transporter like domains"/>
    <property type="match status" value="1"/>
</dbReference>
<dbReference type="Gene3D" id="1.20.1720.10">
    <property type="entry name" value="Multidrug resistance protein D"/>
    <property type="match status" value="1"/>
</dbReference>
<evidence type="ECO:0000256" key="5">
    <source>
        <dbReference type="ARBA" id="ARBA00022989"/>
    </source>
</evidence>
<evidence type="ECO:0000256" key="8">
    <source>
        <dbReference type="SAM" id="Phobius"/>
    </source>
</evidence>
<feature type="transmembrane region" description="Helical" evidence="8">
    <location>
        <begin position="120"/>
        <end position="140"/>
    </location>
</feature>
<dbReference type="GO" id="GO:0022857">
    <property type="term" value="F:transmembrane transporter activity"/>
    <property type="evidence" value="ECO:0007669"/>
    <property type="project" value="InterPro"/>
</dbReference>
<evidence type="ECO:0000256" key="7">
    <source>
        <dbReference type="ARBA" id="ARBA00023251"/>
    </source>
</evidence>
<name>A0AAU1ZSX4_9ACTN</name>
<evidence type="ECO:0000256" key="2">
    <source>
        <dbReference type="ARBA" id="ARBA00022448"/>
    </source>
</evidence>
<dbReference type="NCBIfam" id="TIGR00711">
    <property type="entry name" value="efflux_EmrB"/>
    <property type="match status" value="1"/>
</dbReference>
<dbReference type="CDD" id="cd17321">
    <property type="entry name" value="MFS_MMR_MDR_like"/>
    <property type="match status" value="1"/>
</dbReference>
<dbReference type="PRINTS" id="PR01036">
    <property type="entry name" value="TCRTETB"/>
</dbReference>
<feature type="transmembrane region" description="Helical" evidence="8">
    <location>
        <begin position="378"/>
        <end position="398"/>
    </location>
</feature>
<keyword evidence="7" id="KW-0046">Antibiotic resistance</keyword>
<feature type="transmembrane region" description="Helical" evidence="8">
    <location>
        <begin position="283"/>
        <end position="302"/>
    </location>
</feature>
<keyword evidence="3" id="KW-1003">Cell membrane</keyword>
<dbReference type="Pfam" id="PF07690">
    <property type="entry name" value="MFS_1"/>
    <property type="match status" value="1"/>
</dbReference>
<dbReference type="EMBL" id="CP108222">
    <property type="protein sequence ID" value="WTT14418.1"/>
    <property type="molecule type" value="Genomic_DNA"/>
</dbReference>
<feature type="transmembrane region" description="Helical" evidence="8">
    <location>
        <begin position="215"/>
        <end position="233"/>
    </location>
</feature>
<feature type="domain" description="Major facilitator superfamily (MFS) profile" evidence="9">
    <location>
        <begin position="29"/>
        <end position="474"/>
    </location>
</feature>
<feature type="transmembrane region" description="Helical" evidence="8">
    <location>
        <begin position="26"/>
        <end position="47"/>
    </location>
</feature>
<keyword evidence="4 8" id="KW-0812">Transmembrane</keyword>
<feature type="transmembrane region" description="Helical" evidence="8">
    <location>
        <begin position="94"/>
        <end position="114"/>
    </location>
</feature>
<feature type="transmembrane region" description="Helical" evidence="8">
    <location>
        <begin position="347"/>
        <end position="366"/>
    </location>
</feature>
<organism evidence="10">
    <name type="scientific">Streptomyces sp. NBC_00093</name>
    <dbReference type="NCBI Taxonomy" id="2975649"/>
    <lineage>
        <taxon>Bacteria</taxon>
        <taxon>Bacillati</taxon>
        <taxon>Actinomycetota</taxon>
        <taxon>Actinomycetes</taxon>
        <taxon>Kitasatosporales</taxon>
        <taxon>Streptomycetaceae</taxon>
        <taxon>Streptomyces</taxon>
    </lineage>
</organism>
<evidence type="ECO:0000256" key="3">
    <source>
        <dbReference type="ARBA" id="ARBA00022475"/>
    </source>
</evidence>
<keyword evidence="2" id="KW-0813">Transport</keyword>
<feature type="transmembrane region" description="Helical" evidence="8">
    <location>
        <begin position="152"/>
        <end position="171"/>
    </location>
</feature>
<keyword evidence="6 8" id="KW-0472">Membrane</keyword>
<sequence length="493" mass="51138">MTLSEENPALEDSAGAPSAEGRRVPLWLAIVACSVPMFMVALDNLVVSTALHTLAVDLEADTQQLQWFVNAYVLSFACLLMTGAALGDRFGRRTVFVVGIVVFTLASVGCGLSDTSAQLITFRTVQGFGAAAVMPLSLTLLSQAVPDRLRGLALGLWSGVSGLAVAMGPVVGGAVVDGLDWRWIFWINVPVGVVAVPLILLTLRESSLPGVRLDLVGMVLAAVGLFALVWGIVNGETDGWTSAEVLGAFATGAVLLAVFVAWEARVPQPMLPLSFYKVRAFTLTNIVSATMYFGVFGSLFLLAQYLQIVPPRTPFEAGVRTLAWTLMPMFVAPVAGLLTDRVGGGRLMALGLFLQGVGLGWINLVAGTDTAYPSLVGPMIVAGIGMGLVFAPTAAVVLGSVSREHAGKASGANTTVREIGGALGIAVLSTVFVAHGSTDSPQQFVDGLHPAVWVGVVVVFAGAVCALGIPRHPRPEAAAAEAQVPAGAVAERA</sequence>
<accession>A0AAU1ZSX4</accession>
<dbReference type="PANTHER" id="PTHR42718">
    <property type="entry name" value="MAJOR FACILITATOR SUPERFAMILY MULTIDRUG TRANSPORTER MFSC"/>
    <property type="match status" value="1"/>
</dbReference>
<dbReference type="AlphaFoldDB" id="A0AAU1ZSX4"/>
<evidence type="ECO:0000256" key="1">
    <source>
        <dbReference type="ARBA" id="ARBA00004651"/>
    </source>
</evidence>
<evidence type="ECO:0000256" key="6">
    <source>
        <dbReference type="ARBA" id="ARBA00023136"/>
    </source>
</evidence>
<reference evidence="10" key="1">
    <citation type="submission" date="2022-10" db="EMBL/GenBank/DDBJ databases">
        <title>The complete genomes of actinobacterial strains from the NBC collection.</title>
        <authorList>
            <person name="Joergensen T.S."/>
            <person name="Alvarez Arevalo M."/>
            <person name="Sterndorff E.B."/>
            <person name="Faurdal D."/>
            <person name="Vuksanovic O."/>
            <person name="Mourched A.-S."/>
            <person name="Charusanti P."/>
            <person name="Shaw S."/>
            <person name="Blin K."/>
            <person name="Weber T."/>
        </authorList>
    </citation>
    <scope>NUCLEOTIDE SEQUENCE</scope>
    <source>
        <strain evidence="10">NBC_00093</strain>
    </source>
</reference>
<evidence type="ECO:0000256" key="4">
    <source>
        <dbReference type="ARBA" id="ARBA00022692"/>
    </source>
</evidence>
<feature type="transmembrane region" description="Helical" evidence="8">
    <location>
        <begin position="245"/>
        <end position="262"/>
    </location>
</feature>
<feature type="transmembrane region" description="Helical" evidence="8">
    <location>
        <begin position="322"/>
        <end position="340"/>
    </location>
</feature>
<comment type="subcellular location">
    <subcellularLocation>
        <location evidence="1">Cell membrane</location>
        <topology evidence="1">Multi-pass membrane protein</topology>
    </subcellularLocation>
</comment>
<evidence type="ECO:0000313" key="10">
    <source>
        <dbReference type="EMBL" id="WTT14418.1"/>
    </source>
</evidence>
<dbReference type="InterPro" id="IPR011701">
    <property type="entry name" value="MFS"/>
</dbReference>
<dbReference type="PROSITE" id="PS50850">
    <property type="entry name" value="MFS"/>
    <property type="match status" value="1"/>
</dbReference>
<keyword evidence="5 8" id="KW-1133">Transmembrane helix</keyword>
<protein>
    <submittedName>
        <fullName evidence="10">MFS transporter</fullName>
    </submittedName>
</protein>
<feature type="transmembrane region" description="Helical" evidence="8">
    <location>
        <begin position="450"/>
        <end position="469"/>
    </location>
</feature>